<dbReference type="RefSeq" id="WP_117323599.1">
    <property type="nucleotide sequence ID" value="NZ_QVTD01000011.1"/>
</dbReference>
<dbReference type="SMART" id="SM00914">
    <property type="entry name" value="IDEAL"/>
    <property type="match status" value="1"/>
</dbReference>
<name>A0A372LA61_9BACI</name>
<dbReference type="InterPro" id="IPR014957">
    <property type="entry name" value="IDEAL_dom"/>
</dbReference>
<proteinExistence type="predicted"/>
<reference evidence="2 3" key="1">
    <citation type="submission" date="2018-08" db="EMBL/GenBank/DDBJ databases">
        <title>Bacillus chawlae sp. nov., Bacillus glennii sp. nov., and Bacillus saganii sp. nov. Isolated from the Vehicle Assembly Building at Kennedy Space Center where the Viking Spacecraft were Assembled.</title>
        <authorList>
            <person name="Seuylemezian A."/>
            <person name="Vaishampayan P."/>
        </authorList>
    </citation>
    <scope>NUCLEOTIDE SEQUENCE [LARGE SCALE GENOMIC DNA]</scope>
    <source>
        <strain evidence="2 3">V44-8</strain>
    </source>
</reference>
<dbReference type="OrthoDB" id="2969764at2"/>
<sequence>MNNGKSYSEMAKSYAMNKKKKDAHMKELMIDMIIHESILTYKKKKLAERIDEALDTKDRKLFALLSNEWNEINKMFGT</sequence>
<dbReference type="EMBL" id="QVTD01000011">
    <property type="protein sequence ID" value="RFU62141.1"/>
    <property type="molecule type" value="Genomic_DNA"/>
</dbReference>
<dbReference type="Pfam" id="PF08858">
    <property type="entry name" value="IDEAL"/>
    <property type="match status" value="1"/>
</dbReference>
<dbReference type="InterPro" id="IPR027393">
    <property type="entry name" value="Virus_scaffolding_prot_C"/>
</dbReference>
<keyword evidence="3" id="KW-1185">Reference proteome</keyword>
<accession>A0A372LA61</accession>
<comment type="caution">
    <text evidence="2">The sequence shown here is derived from an EMBL/GenBank/DDBJ whole genome shotgun (WGS) entry which is preliminary data.</text>
</comment>
<feature type="domain" description="IDEAL" evidence="1">
    <location>
        <begin position="33"/>
        <end position="69"/>
    </location>
</feature>
<evidence type="ECO:0000259" key="1">
    <source>
        <dbReference type="SMART" id="SM00914"/>
    </source>
</evidence>
<dbReference type="AlphaFoldDB" id="A0A372LA61"/>
<evidence type="ECO:0000313" key="2">
    <source>
        <dbReference type="EMBL" id="RFU62141.1"/>
    </source>
</evidence>
<gene>
    <name evidence="2" type="ORF">D0466_16310</name>
</gene>
<protein>
    <submittedName>
        <fullName evidence="2">IDEAL domain-containing protein</fullName>
    </submittedName>
</protein>
<dbReference type="Proteomes" id="UP000262939">
    <property type="component" value="Unassembled WGS sequence"/>
</dbReference>
<evidence type="ECO:0000313" key="3">
    <source>
        <dbReference type="Proteomes" id="UP000262939"/>
    </source>
</evidence>
<dbReference type="Gene3D" id="4.10.810.10">
    <property type="entry name" value="Virus Scaffolding Protein, Chain A"/>
    <property type="match status" value="1"/>
</dbReference>
<organism evidence="2 3">
    <name type="scientific">Peribacillus glennii</name>
    <dbReference type="NCBI Taxonomy" id="2303991"/>
    <lineage>
        <taxon>Bacteria</taxon>
        <taxon>Bacillati</taxon>
        <taxon>Bacillota</taxon>
        <taxon>Bacilli</taxon>
        <taxon>Bacillales</taxon>
        <taxon>Bacillaceae</taxon>
        <taxon>Peribacillus</taxon>
    </lineage>
</organism>